<dbReference type="InterPro" id="IPR054505">
    <property type="entry name" value="Myb_DNA-bind_8"/>
</dbReference>
<dbReference type="EMBL" id="KV460244">
    <property type="protein sequence ID" value="OBT94318.1"/>
    <property type="molecule type" value="Genomic_DNA"/>
</dbReference>
<dbReference type="AlphaFoldDB" id="A0A1B8GER4"/>
<evidence type="ECO:0000313" key="3">
    <source>
        <dbReference type="EMBL" id="OBT94318.1"/>
    </source>
</evidence>
<protein>
    <recommendedName>
        <fullName evidence="2">Myb-like DNA-binding domain-containing protein</fullName>
    </recommendedName>
</protein>
<gene>
    <name evidence="3" type="ORF">VE01_07725</name>
</gene>
<reference evidence="3 4" key="1">
    <citation type="submission" date="2016-03" db="EMBL/GenBank/DDBJ databases">
        <title>Comparative genomics of Pseudogymnoascus destructans, the fungus causing white-nose syndrome of bats.</title>
        <authorList>
            <person name="Palmer J.M."/>
            <person name="Drees K.P."/>
            <person name="Foster J.T."/>
            <person name="Lindner D.L."/>
        </authorList>
    </citation>
    <scope>NUCLEOTIDE SEQUENCE [LARGE SCALE GENOMIC DNA]</scope>
    <source>
        <strain evidence="3 4">UAMH 10579</strain>
    </source>
</reference>
<keyword evidence="4" id="KW-1185">Reference proteome</keyword>
<evidence type="ECO:0000313" key="4">
    <source>
        <dbReference type="Proteomes" id="UP000091956"/>
    </source>
</evidence>
<accession>A0A1B8GER4</accession>
<dbReference type="GeneID" id="28841111"/>
<organism evidence="3 4">
    <name type="scientific">Pseudogymnoascus verrucosus</name>
    <dbReference type="NCBI Taxonomy" id="342668"/>
    <lineage>
        <taxon>Eukaryota</taxon>
        <taxon>Fungi</taxon>
        <taxon>Dikarya</taxon>
        <taxon>Ascomycota</taxon>
        <taxon>Pezizomycotina</taxon>
        <taxon>Leotiomycetes</taxon>
        <taxon>Thelebolales</taxon>
        <taxon>Thelebolaceae</taxon>
        <taxon>Pseudogymnoascus</taxon>
    </lineage>
</organism>
<name>A0A1B8GER4_9PEZI</name>
<dbReference type="RefSeq" id="XP_018128051.1">
    <property type="nucleotide sequence ID" value="XM_018277158.2"/>
</dbReference>
<dbReference type="STRING" id="342668.A0A1B8GER4"/>
<dbReference type="Proteomes" id="UP000091956">
    <property type="component" value="Unassembled WGS sequence"/>
</dbReference>
<dbReference type="OrthoDB" id="5353914at2759"/>
<evidence type="ECO:0000259" key="2">
    <source>
        <dbReference type="Pfam" id="PF22980"/>
    </source>
</evidence>
<feature type="compositionally biased region" description="Acidic residues" evidence="1">
    <location>
        <begin position="95"/>
        <end position="104"/>
    </location>
</feature>
<feature type="domain" description="Myb-like DNA-binding" evidence="2">
    <location>
        <begin position="7"/>
        <end position="54"/>
    </location>
</feature>
<feature type="region of interest" description="Disordered" evidence="1">
    <location>
        <begin position="52"/>
        <end position="136"/>
    </location>
</feature>
<reference evidence="4" key="2">
    <citation type="journal article" date="2018" name="Nat. Commun.">
        <title>Extreme sensitivity to ultraviolet light in the fungal pathogen causing white-nose syndrome of bats.</title>
        <authorList>
            <person name="Palmer J.M."/>
            <person name="Drees K.P."/>
            <person name="Foster J.T."/>
            <person name="Lindner D.L."/>
        </authorList>
    </citation>
    <scope>NUCLEOTIDE SEQUENCE [LARGE SCALE GENOMIC DNA]</scope>
    <source>
        <strain evidence="4">UAMH 10579</strain>
    </source>
</reference>
<proteinExistence type="predicted"/>
<sequence length="136" mass="15071">MPPATNEEQFRFLISCIRWSNNGKVDFTEVAKECQVVSKGAAAKRYERMMRAHGIHPNGGPGRAPTARQPKTERNAGPSPTKKAKGKAAAFDESMNVDDDEEPAGSDNFKAENSQDEELLVIKSEQFYEVPDLQDD</sequence>
<evidence type="ECO:0000256" key="1">
    <source>
        <dbReference type="SAM" id="MobiDB-lite"/>
    </source>
</evidence>
<dbReference type="Pfam" id="PF22980">
    <property type="entry name" value="Myb_DNA-bind_8"/>
    <property type="match status" value="1"/>
</dbReference>